<dbReference type="EMBL" id="BNJJ01000009">
    <property type="protein sequence ID" value="GHO85540.1"/>
    <property type="molecule type" value="Genomic_DNA"/>
</dbReference>
<keyword evidence="2" id="KW-1185">Reference proteome</keyword>
<proteinExistence type="predicted"/>
<organism evidence="1 2">
    <name type="scientific">Dictyobacter formicarum</name>
    <dbReference type="NCBI Taxonomy" id="2778368"/>
    <lineage>
        <taxon>Bacteria</taxon>
        <taxon>Bacillati</taxon>
        <taxon>Chloroflexota</taxon>
        <taxon>Ktedonobacteria</taxon>
        <taxon>Ktedonobacterales</taxon>
        <taxon>Dictyobacteraceae</taxon>
        <taxon>Dictyobacter</taxon>
    </lineage>
</organism>
<evidence type="ECO:0000313" key="1">
    <source>
        <dbReference type="EMBL" id="GHO85540.1"/>
    </source>
</evidence>
<protein>
    <submittedName>
        <fullName evidence="1">Uncharacterized protein</fullName>
    </submittedName>
</protein>
<sequence length="81" mass="8539">MFHFQVEQDTVAVLPEAKLVSTLELLGYSTRNTYGAPGGARGRLSPCRGCGGGPHDLLSLFCEPPQAATRVAAATTVHLNN</sequence>
<evidence type="ECO:0000313" key="2">
    <source>
        <dbReference type="Proteomes" id="UP000635565"/>
    </source>
</evidence>
<gene>
    <name evidence="1" type="ORF">KSZ_35460</name>
</gene>
<reference evidence="1 2" key="1">
    <citation type="journal article" date="2021" name="Int. J. Syst. Evol. Microbiol.">
        <title>Reticulibacter mediterranei gen. nov., sp. nov., within the new family Reticulibacteraceae fam. nov., and Ktedonospora formicarum gen. nov., sp. nov., Ktedonobacter robiniae sp. nov., Dictyobacter formicarum sp. nov. and Dictyobacter arantiisoli sp. nov., belonging to the class Ktedonobacteria.</title>
        <authorList>
            <person name="Yabe S."/>
            <person name="Zheng Y."/>
            <person name="Wang C.M."/>
            <person name="Sakai Y."/>
            <person name="Abe K."/>
            <person name="Yokota A."/>
            <person name="Donadio S."/>
            <person name="Cavaletti L."/>
            <person name="Monciardini P."/>
        </authorList>
    </citation>
    <scope>NUCLEOTIDE SEQUENCE [LARGE SCALE GENOMIC DNA]</scope>
    <source>
        <strain evidence="1 2">SOSP1-9</strain>
    </source>
</reference>
<accession>A0ABQ3VHL5</accession>
<name>A0ABQ3VHL5_9CHLR</name>
<comment type="caution">
    <text evidence="1">The sequence shown here is derived from an EMBL/GenBank/DDBJ whole genome shotgun (WGS) entry which is preliminary data.</text>
</comment>
<dbReference type="Proteomes" id="UP000635565">
    <property type="component" value="Unassembled WGS sequence"/>
</dbReference>